<dbReference type="EMBL" id="QNRQ01000007">
    <property type="protein sequence ID" value="RBP38439.1"/>
    <property type="molecule type" value="Genomic_DNA"/>
</dbReference>
<evidence type="ECO:0000313" key="2">
    <source>
        <dbReference type="EMBL" id="RBP38439.1"/>
    </source>
</evidence>
<dbReference type="Proteomes" id="UP000253628">
    <property type="component" value="Unassembled WGS sequence"/>
</dbReference>
<evidence type="ECO:0000256" key="1">
    <source>
        <dbReference type="SAM" id="Coils"/>
    </source>
</evidence>
<proteinExistence type="predicted"/>
<protein>
    <submittedName>
        <fullName evidence="2">Uncharacterized protein</fullName>
    </submittedName>
</protein>
<reference evidence="2 3" key="1">
    <citation type="submission" date="2018-06" db="EMBL/GenBank/DDBJ databases">
        <title>Genomic Encyclopedia of Type Strains, Phase IV (KMG-IV): sequencing the most valuable type-strain genomes for metagenomic binning, comparative biology and taxonomic classification.</title>
        <authorList>
            <person name="Goeker M."/>
        </authorList>
    </citation>
    <scope>NUCLEOTIDE SEQUENCE [LARGE SCALE GENOMIC DNA]</scope>
    <source>
        <strain evidence="2 3">DSM 25520</strain>
    </source>
</reference>
<sequence>MSFSHKIINEHIFMSFPYELKDTFRTLFKTAKWNSTQKAFVAAHTPQNLRKWEKFIQAADTANKLLAQKDNEEATLKDLEELADAANKLVITLTTDLECARQRSVDVQKDTAHATAKAAELQGAISDKRVKVLLTTTFLPALSD</sequence>
<feature type="coiled-coil region" evidence="1">
    <location>
        <begin position="62"/>
        <end position="89"/>
    </location>
</feature>
<keyword evidence="1" id="KW-0175">Coiled coil</keyword>
<dbReference type="AlphaFoldDB" id="A0A366H9W4"/>
<comment type="caution">
    <text evidence="2">The sequence shown here is derived from an EMBL/GenBank/DDBJ whole genome shotgun (WGS) entry which is preliminary data.</text>
</comment>
<name>A0A366H9W4_9BURK</name>
<accession>A0A366H9W4</accession>
<evidence type="ECO:0000313" key="3">
    <source>
        <dbReference type="Proteomes" id="UP000253628"/>
    </source>
</evidence>
<keyword evidence="3" id="KW-1185">Reference proteome</keyword>
<organism evidence="2 3">
    <name type="scientific">Eoetvoesiella caeni</name>
    <dbReference type="NCBI Taxonomy" id="645616"/>
    <lineage>
        <taxon>Bacteria</taxon>
        <taxon>Pseudomonadati</taxon>
        <taxon>Pseudomonadota</taxon>
        <taxon>Betaproteobacteria</taxon>
        <taxon>Burkholderiales</taxon>
        <taxon>Alcaligenaceae</taxon>
        <taxon>Eoetvoesiella</taxon>
    </lineage>
</organism>
<gene>
    <name evidence="2" type="ORF">DFR37_107204</name>
</gene>